<evidence type="ECO:0000313" key="2">
    <source>
        <dbReference type="EMBL" id="RRD07427.1"/>
    </source>
</evidence>
<dbReference type="Proteomes" id="UP000280819">
    <property type="component" value="Unassembled WGS sequence"/>
</dbReference>
<feature type="transmembrane region" description="Helical" evidence="1">
    <location>
        <begin position="6"/>
        <end position="27"/>
    </location>
</feature>
<keyword evidence="1" id="KW-0472">Membrane</keyword>
<proteinExistence type="predicted"/>
<evidence type="ECO:0000313" key="3">
    <source>
        <dbReference type="Proteomes" id="UP000280819"/>
    </source>
</evidence>
<keyword evidence="1" id="KW-0812">Transmembrane</keyword>
<dbReference type="InterPro" id="IPR009293">
    <property type="entry name" value="UPF0478"/>
</dbReference>
<dbReference type="Pfam" id="PF06103">
    <property type="entry name" value="DUF948"/>
    <property type="match status" value="1"/>
</dbReference>
<dbReference type="AlphaFoldDB" id="A0A3P1TD98"/>
<organism evidence="2 3">
    <name type="scientific">Arachnia propionica</name>
    <dbReference type="NCBI Taxonomy" id="1750"/>
    <lineage>
        <taxon>Bacteria</taxon>
        <taxon>Bacillati</taxon>
        <taxon>Actinomycetota</taxon>
        <taxon>Actinomycetes</taxon>
        <taxon>Propionibacteriales</taxon>
        <taxon>Propionibacteriaceae</taxon>
        <taxon>Arachnia</taxon>
    </lineage>
</organism>
<evidence type="ECO:0000256" key="1">
    <source>
        <dbReference type="SAM" id="Phobius"/>
    </source>
</evidence>
<dbReference type="OrthoDB" id="3237344at2"/>
<protein>
    <submittedName>
        <fullName evidence="2">DUF948 domain-containing protein</fullName>
    </submittedName>
</protein>
<gene>
    <name evidence="2" type="ORF">EII34_01595</name>
</gene>
<accession>A0A3P1TD98</accession>
<sequence length="123" mass="12900">MTLGEVAGLIAAVALCVLVGLAAVPLLKLGRTLDEARLAIRDLGQHSVPVLTELRGTVENTNDELAKLSLVTEDLSRASGHATVVTENAARLSQLFAVTLGSPLIKAAALTHGVRTAWKGRRK</sequence>
<dbReference type="EMBL" id="RQZG01000001">
    <property type="protein sequence ID" value="RRD07427.1"/>
    <property type="molecule type" value="Genomic_DNA"/>
</dbReference>
<keyword evidence="1" id="KW-1133">Transmembrane helix</keyword>
<comment type="caution">
    <text evidence="2">The sequence shown here is derived from an EMBL/GenBank/DDBJ whole genome shotgun (WGS) entry which is preliminary data.</text>
</comment>
<reference evidence="2 3" key="1">
    <citation type="submission" date="2018-11" db="EMBL/GenBank/DDBJ databases">
        <title>Genomes From Bacteria Associated with the Canine Oral Cavity: a Test Case for Automated Genome-Based Taxonomic Assignment.</title>
        <authorList>
            <person name="Coil D.A."/>
            <person name="Jospin G."/>
            <person name="Darling A.E."/>
            <person name="Wallis C."/>
            <person name="Davis I.J."/>
            <person name="Harris S."/>
            <person name="Eisen J.A."/>
            <person name="Holcombe L.J."/>
            <person name="O'Flynn C."/>
        </authorList>
    </citation>
    <scope>NUCLEOTIDE SEQUENCE [LARGE SCALE GENOMIC DNA]</scope>
    <source>
        <strain evidence="2 3">OH887_COT-365</strain>
    </source>
</reference>
<name>A0A3P1TD98_9ACTN</name>